<dbReference type="Proteomes" id="UP000243819">
    <property type="component" value="Unassembled WGS sequence"/>
</dbReference>
<dbReference type="RefSeq" id="WP_278276559.1">
    <property type="nucleotide sequence ID" value="NZ_FOIF01000086.1"/>
</dbReference>
<dbReference type="STRING" id="1120990.SAMN03080614_10866"/>
<feature type="transmembrane region" description="Helical" evidence="1">
    <location>
        <begin position="6"/>
        <end position="26"/>
    </location>
</feature>
<accession>A0A1I0CQA2</accession>
<evidence type="ECO:0000313" key="3">
    <source>
        <dbReference type="Proteomes" id="UP000243819"/>
    </source>
</evidence>
<keyword evidence="1" id="KW-1133">Transmembrane helix</keyword>
<sequence>MQETIFTILFPLTGFIVGAYISLDIIKMLVDLVYPEQEGEND</sequence>
<dbReference type="EMBL" id="FOIF01000086">
    <property type="protein sequence ID" value="SET21696.1"/>
    <property type="molecule type" value="Genomic_DNA"/>
</dbReference>
<gene>
    <name evidence="2" type="ORF">SAMN03080614_10866</name>
</gene>
<reference evidence="3" key="1">
    <citation type="submission" date="2016-10" db="EMBL/GenBank/DDBJ databases">
        <authorList>
            <person name="Varghese N."/>
            <person name="Submissions S."/>
        </authorList>
    </citation>
    <scope>NUCLEOTIDE SEQUENCE [LARGE SCALE GENOMIC DNA]</scope>
    <source>
        <strain evidence="3">DSM 13577</strain>
    </source>
</reference>
<organism evidence="2 3">
    <name type="scientific">Anaerobranca gottschalkii DSM 13577</name>
    <dbReference type="NCBI Taxonomy" id="1120990"/>
    <lineage>
        <taxon>Bacteria</taxon>
        <taxon>Bacillati</taxon>
        <taxon>Bacillota</taxon>
        <taxon>Clostridia</taxon>
        <taxon>Eubacteriales</taxon>
        <taxon>Proteinivoracaceae</taxon>
        <taxon>Anaerobranca</taxon>
    </lineage>
</organism>
<keyword evidence="3" id="KW-1185">Reference proteome</keyword>
<proteinExistence type="predicted"/>
<protein>
    <submittedName>
        <fullName evidence="2">Uncharacterized protein</fullName>
    </submittedName>
</protein>
<evidence type="ECO:0000313" key="2">
    <source>
        <dbReference type="EMBL" id="SET21696.1"/>
    </source>
</evidence>
<dbReference type="AlphaFoldDB" id="A0A1I0CQA2"/>
<evidence type="ECO:0000256" key="1">
    <source>
        <dbReference type="SAM" id="Phobius"/>
    </source>
</evidence>
<keyword evidence="1" id="KW-0472">Membrane</keyword>
<keyword evidence="1" id="KW-0812">Transmembrane</keyword>
<name>A0A1I0CQA2_9FIRM</name>